<keyword evidence="3" id="KW-0238">DNA-binding</keyword>
<keyword evidence="8" id="KW-1185">Reference proteome</keyword>
<reference evidence="9" key="1">
    <citation type="submission" date="2025-08" db="UniProtKB">
        <authorList>
            <consortium name="RefSeq"/>
        </authorList>
    </citation>
    <scope>IDENTIFICATION</scope>
    <source>
        <tissue evidence="9">Muscle</tissue>
    </source>
</reference>
<name>A0A7R5KYW3_9PASS</name>
<dbReference type="InParanoid" id="A0A7R5KYW3"/>
<feature type="region of interest" description="Disordered" evidence="6">
    <location>
        <begin position="414"/>
        <end position="449"/>
    </location>
</feature>
<dbReference type="GO" id="GO:0003700">
    <property type="term" value="F:DNA-binding transcription factor activity"/>
    <property type="evidence" value="ECO:0007669"/>
    <property type="project" value="InterPro"/>
</dbReference>
<dbReference type="Proteomes" id="UP000504627">
    <property type="component" value="Unplaced"/>
</dbReference>
<organism evidence="8 9">
    <name type="scientific">Pipra filicauda</name>
    <name type="common">Wire-tailed manakin</name>
    <dbReference type="NCBI Taxonomy" id="649802"/>
    <lineage>
        <taxon>Eukaryota</taxon>
        <taxon>Metazoa</taxon>
        <taxon>Chordata</taxon>
        <taxon>Craniata</taxon>
        <taxon>Vertebrata</taxon>
        <taxon>Euteleostomi</taxon>
        <taxon>Archelosauria</taxon>
        <taxon>Archosauria</taxon>
        <taxon>Dinosauria</taxon>
        <taxon>Saurischia</taxon>
        <taxon>Theropoda</taxon>
        <taxon>Coelurosauria</taxon>
        <taxon>Aves</taxon>
        <taxon>Neognathae</taxon>
        <taxon>Neoaves</taxon>
        <taxon>Telluraves</taxon>
        <taxon>Australaves</taxon>
        <taxon>Passeriformes</taxon>
        <taxon>Pipridae</taxon>
        <taxon>Pipra</taxon>
    </lineage>
</organism>
<evidence type="ECO:0000256" key="3">
    <source>
        <dbReference type="ARBA" id="ARBA00023125"/>
    </source>
</evidence>
<protein>
    <submittedName>
        <fullName evidence="9">Heat shock factor protein 5-like</fullName>
    </submittedName>
</protein>
<dbReference type="RefSeq" id="XP_039241779.1">
    <property type="nucleotide sequence ID" value="XM_039385845.1"/>
</dbReference>
<feature type="domain" description="HSF-type DNA-binding" evidence="7">
    <location>
        <begin position="91"/>
        <end position="209"/>
    </location>
</feature>
<evidence type="ECO:0000256" key="4">
    <source>
        <dbReference type="ARBA" id="ARBA00023242"/>
    </source>
</evidence>
<comment type="similarity">
    <text evidence="2 5">Belongs to the HSF family.</text>
</comment>
<evidence type="ECO:0000256" key="2">
    <source>
        <dbReference type="ARBA" id="ARBA00006403"/>
    </source>
</evidence>
<dbReference type="PANTHER" id="PTHR10015:SF278">
    <property type="entry name" value="HEAT SHOCK FACTOR PROTEIN 5"/>
    <property type="match status" value="1"/>
</dbReference>
<dbReference type="GeneID" id="113989376"/>
<dbReference type="InterPro" id="IPR036388">
    <property type="entry name" value="WH-like_DNA-bd_sf"/>
</dbReference>
<comment type="subcellular location">
    <subcellularLocation>
        <location evidence="1">Nucleus</location>
    </subcellularLocation>
</comment>
<dbReference type="SUPFAM" id="SSF46785">
    <property type="entry name" value="Winged helix' DNA-binding domain"/>
    <property type="match status" value="1"/>
</dbReference>
<proteinExistence type="inferred from homology"/>
<feature type="region of interest" description="Disordered" evidence="6">
    <location>
        <begin position="331"/>
        <end position="360"/>
    </location>
</feature>
<evidence type="ECO:0000256" key="5">
    <source>
        <dbReference type="RuleBase" id="RU004020"/>
    </source>
</evidence>
<dbReference type="PANTHER" id="PTHR10015">
    <property type="entry name" value="HEAT SHOCK TRANSCRIPTION FACTOR"/>
    <property type="match status" value="1"/>
</dbReference>
<sequence length="471" mass="49757">MARFHELPPSSARHSGSRSPPFASPLPSRPLRARSGLCPAGSPAPPSGRAAPPQPRPLRSGRCVLAAPRVATVRPSATGAMEELPLPAGVSPSTFPAKLWQLVNSPRVRSVRWDPRAQGLLVDRALFERELLSAGGAGGDAAAAAPGAFKATNFGSFVRQLNLYGFHKTSVLAGGGAAALPASAGSLLRFCSPYFRRDRPELLVHIKRLTRANRERLAAGLEVRSRQPSRFQQLHRDRLLPPRAVSLGQNLFTLPARGLDVPPVPSRISQGVQGREASPAPCSKVVVTPGLLRFSREVPVTSTSTVQPVFFLPLLHQGPQTAAMALPEHNSCTASERNSPTYNPAATLGSSAPDSLTGSAGSAASTISSWACNPSAADEWAGVDPEVVFQMLEEVLASNLPEMFPFLEGNISVPSESSGGEPGNKAAAEKALPGSASSGNSSLEPNEPEVHELYLARRAALRGRKRLRESL</sequence>
<evidence type="ECO:0000256" key="6">
    <source>
        <dbReference type="SAM" id="MobiDB-lite"/>
    </source>
</evidence>
<dbReference type="AlphaFoldDB" id="A0A7R5KYW3"/>
<dbReference type="SMART" id="SM00415">
    <property type="entry name" value="HSF"/>
    <property type="match status" value="1"/>
</dbReference>
<evidence type="ECO:0000313" key="9">
    <source>
        <dbReference type="RefSeq" id="XP_039241779.1"/>
    </source>
</evidence>
<keyword evidence="4" id="KW-0539">Nucleus</keyword>
<feature type="compositionally biased region" description="Pro residues" evidence="6">
    <location>
        <begin position="42"/>
        <end position="56"/>
    </location>
</feature>
<evidence type="ECO:0000259" key="7">
    <source>
        <dbReference type="SMART" id="SM00415"/>
    </source>
</evidence>
<dbReference type="GO" id="GO:0005634">
    <property type="term" value="C:nucleus"/>
    <property type="evidence" value="ECO:0007669"/>
    <property type="project" value="UniProtKB-SubCell"/>
</dbReference>
<dbReference type="InterPro" id="IPR000232">
    <property type="entry name" value="HSF_DNA-bd"/>
</dbReference>
<feature type="compositionally biased region" description="Polar residues" evidence="6">
    <location>
        <begin position="435"/>
        <end position="444"/>
    </location>
</feature>
<feature type="region of interest" description="Disordered" evidence="6">
    <location>
        <begin position="1"/>
        <end position="62"/>
    </location>
</feature>
<dbReference type="GO" id="GO:0043565">
    <property type="term" value="F:sequence-specific DNA binding"/>
    <property type="evidence" value="ECO:0007669"/>
    <property type="project" value="InterPro"/>
</dbReference>
<dbReference type="Gene3D" id="1.10.10.10">
    <property type="entry name" value="Winged helix-like DNA-binding domain superfamily/Winged helix DNA-binding domain"/>
    <property type="match status" value="1"/>
</dbReference>
<gene>
    <name evidence="9" type="primary">LOC113989376</name>
</gene>
<accession>A0A7R5KYW3</accession>
<evidence type="ECO:0000313" key="8">
    <source>
        <dbReference type="Proteomes" id="UP000504627"/>
    </source>
</evidence>
<dbReference type="InterPro" id="IPR036390">
    <property type="entry name" value="WH_DNA-bd_sf"/>
</dbReference>
<evidence type="ECO:0000256" key="1">
    <source>
        <dbReference type="ARBA" id="ARBA00004123"/>
    </source>
</evidence>
<feature type="compositionally biased region" description="Polar residues" evidence="6">
    <location>
        <begin position="331"/>
        <end position="354"/>
    </location>
</feature>
<dbReference type="Pfam" id="PF00447">
    <property type="entry name" value="HSF_DNA-bind"/>
    <property type="match status" value="1"/>
</dbReference>